<dbReference type="PROSITE" id="PS50176">
    <property type="entry name" value="ARM_REPEAT"/>
    <property type="match status" value="6"/>
</dbReference>
<dbReference type="Gene3D" id="1.25.10.10">
    <property type="entry name" value="Leucine-rich Repeat Variant"/>
    <property type="match status" value="2"/>
</dbReference>
<dbReference type="Pfam" id="PF00514">
    <property type="entry name" value="Arm"/>
    <property type="match status" value="4"/>
</dbReference>
<proteinExistence type="predicted"/>
<keyword evidence="1" id="KW-0677">Repeat</keyword>
<reference evidence="4 5" key="1">
    <citation type="journal article" date="2019" name="Genome Biol. Evol.">
        <title>Insights into the evolution of the New World diploid cottons (Gossypium, subgenus Houzingenia) based on genome sequencing.</title>
        <authorList>
            <person name="Grover C.E."/>
            <person name="Arick M.A. 2nd"/>
            <person name="Thrash A."/>
            <person name="Conover J.L."/>
            <person name="Sanders W.S."/>
            <person name="Peterson D.G."/>
            <person name="Frelichowski J.E."/>
            <person name="Scheffler J.A."/>
            <person name="Scheffler B.E."/>
            <person name="Wendel J.F."/>
        </authorList>
    </citation>
    <scope>NUCLEOTIDE SEQUENCE [LARGE SCALE GENOMIC DNA]</scope>
    <source>
        <strain evidence="4">1</strain>
        <tissue evidence="4">Leaf</tissue>
    </source>
</reference>
<dbReference type="Pfam" id="PF12937">
    <property type="entry name" value="F-box-like"/>
    <property type="match status" value="1"/>
</dbReference>
<dbReference type="SUPFAM" id="SSF81383">
    <property type="entry name" value="F-box domain"/>
    <property type="match status" value="1"/>
</dbReference>
<dbReference type="InterPro" id="IPR011989">
    <property type="entry name" value="ARM-like"/>
</dbReference>
<evidence type="ECO:0000259" key="3">
    <source>
        <dbReference type="PROSITE" id="PS50181"/>
    </source>
</evidence>
<dbReference type="InterPro" id="IPR001810">
    <property type="entry name" value="F-box_dom"/>
</dbReference>
<dbReference type="PROSITE" id="PS50181">
    <property type="entry name" value="FBOX"/>
    <property type="match status" value="1"/>
</dbReference>
<feature type="repeat" description="ARM" evidence="2">
    <location>
        <begin position="637"/>
        <end position="679"/>
    </location>
</feature>
<keyword evidence="5" id="KW-1185">Reference proteome</keyword>
<dbReference type="EMBL" id="JABFAF010000008">
    <property type="protein sequence ID" value="MBA0862186.1"/>
    <property type="molecule type" value="Genomic_DNA"/>
</dbReference>
<feature type="repeat" description="ARM" evidence="2">
    <location>
        <begin position="593"/>
        <end position="638"/>
    </location>
</feature>
<accession>A0A7J9LUC8</accession>
<evidence type="ECO:0000313" key="5">
    <source>
        <dbReference type="Proteomes" id="UP000593576"/>
    </source>
</evidence>
<gene>
    <name evidence="4" type="ORF">Goshw_005653</name>
</gene>
<dbReference type="SMART" id="SM00185">
    <property type="entry name" value="ARM"/>
    <property type="match status" value="9"/>
</dbReference>
<sequence length="877" mass="94132">MVFKNHSVWRKVAMKDNGFVDWTSLPDDAMIQLFSLLNYHDRANLSATCKAWRIVGASKCLWTSLDLRGYKFNITMAVSLSPRCVNLQQVRFLGAESADAINHLNAMNLRDISGDSITDDTLTMLVSRHKDLRCIQVGPDDKVTSGSIKAIAFYCPKLKQLRLSGIKDVLADSINALANYCPNLVDIGFIDCLNVDGVALGHFLSIRFLSVAGTSNMKWDVVSHVWCKLPELIGLDVSRTDISSTAVSMLSSSSRSLKVLCALNCPVLEQDITVNTVKTEGKLLLGLFSDIRNVFSDWECSNEIMTWLKWILSHTLLRIAKSSPQNLDYFWLKQGVALFLSLLQCSQEDVQEMAASGLATCIFANEGNAIIEPGKAEAVVKNGGVPLLLDLAKSWQEGIQSAATKAISNLSADPNAAKTVSDEGGIGIFIELARSKNRQVSEAATGGLWNLSVGEEHKAAITEAGGIRTLVDIISEWSSDADGVLECSAGALANLAANKKYSTEIAIVGGVQSLATLINNCKFRGVQEQATRGLVNLAAHSVRNGPYAREAGALEALIQLTCSPHEGVRQVAAGALWHLSLTNVNREAIAAAGGVKALVTLAQSSLNASQCLQGMVAGALWGLSMSKANSIAIGREGGIPPLIVFAHSDSHDVHEVAAGALWNLAFDHSNAFQIVEEGGIPVLARLCSSSESRKASFMAALALAYICCGSGTNELEPTGTSSENTSKSVSLDEARTIALKHIEAFILTFSDPQAFAAAVVSSSRAALDQAIERAYILETGLLRCSEAEIGRFIAMLRSSSSILKAFAAFSLLQFTDPQGRNAVYHASLMLDAGAVKVLRAAAASANEPVEVKIFAKIVLRNLEYHQQETLYLVQEPN</sequence>
<dbReference type="SUPFAM" id="SSF52047">
    <property type="entry name" value="RNI-like"/>
    <property type="match status" value="1"/>
</dbReference>
<dbReference type="SUPFAM" id="SSF48371">
    <property type="entry name" value="ARM repeat"/>
    <property type="match status" value="2"/>
</dbReference>
<dbReference type="Gene3D" id="3.80.10.10">
    <property type="entry name" value="Ribonuclease Inhibitor"/>
    <property type="match status" value="1"/>
</dbReference>
<dbReference type="InterPro" id="IPR036047">
    <property type="entry name" value="F-box-like_dom_sf"/>
</dbReference>
<dbReference type="InterPro" id="IPR000225">
    <property type="entry name" value="Armadillo"/>
</dbReference>
<feature type="repeat" description="ARM" evidence="2">
    <location>
        <begin position="465"/>
        <end position="510"/>
    </location>
</feature>
<dbReference type="OrthoDB" id="7537227at2759"/>
<dbReference type="InterPro" id="IPR032675">
    <property type="entry name" value="LRR_dom_sf"/>
</dbReference>
<name>A0A7J9LUC8_GOSSC</name>
<evidence type="ECO:0000256" key="2">
    <source>
        <dbReference type="PROSITE-ProRule" id="PRU00259"/>
    </source>
</evidence>
<dbReference type="PANTHER" id="PTHR46976">
    <property type="entry name" value="PROTEIN ARABIDILLO 1"/>
    <property type="match status" value="1"/>
</dbReference>
<feature type="repeat" description="ARM" evidence="2">
    <location>
        <begin position="383"/>
        <end position="425"/>
    </location>
</feature>
<dbReference type="PANTHER" id="PTHR46976:SF1">
    <property type="entry name" value="PROTEIN ARABIDILLO 1"/>
    <property type="match status" value="1"/>
</dbReference>
<protein>
    <recommendedName>
        <fullName evidence="3">F-box domain-containing protein</fullName>
    </recommendedName>
</protein>
<feature type="repeat" description="ARM" evidence="2">
    <location>
        <begin position="552"/>
        <end position="594"/>
    </location>
</feature>
<dbReference type="InterPro" id="IPR016024">
    <property type="entry name" value="ARM-type_fold"/>
</dbReference>
<feature type="repeat" description="ARM" evidence="2">
    <location>
        <begin position="424"/>
        <end position="466"/>
    </location>
</feature>
<dbReference type="Proteomes" id="UP000593576">
    <property type="component" value="Unassembled WGS sequence"/>
</dbReference>
<dbReference type="AlphaFoldDB" id="A0A7J9LUC8"/>
<feature type="domain" description="F-box" evidence="3">
    <location>
        <begin position="19"/>
        <end position="65"/>
    </location>
</feature>
<organism evidence="4 5">
    <name type="scientific">Gossypium schwendimanii</name>
    <name type="common">Cotton</name>
    <dbReference type="NCBI Taxonomy" id="34291"/>
    <lineage>
        <taxon>Eukaryota</taxon>
        <taxon>Viridiplantae</taxon>
        <taxon>Streptophyta</taxon>
        <taxon>Embryophyta</taxon>
        <taxon>Tracheophyta</taxon>
        <taxon>Spermatophyta</taxon>
        <taxon>Magnoliopsida</taxon>
        <taxon>eudicotyledons</taxon>
        <taxon>Gunneridae</taxon>
        <taxon>Pentapetalae</taxon>
        <taxon>rosids</taxon>
        <taxon>malvids</taxon>
        <taxon>Malvales</taxon>
        <taxon>Malvaceae</taxon>
        <taxon>Malvoideae</taxon>
        <taxon>Gossypium</taxon>
    </lineage>
</organism>
<comment type="caution">
    <text evidence="4">The sequence shown here is derived from an EMBL/GenBank/DDBJ whole genome shotgun (WGS) entry which is preliminary data.</text>
</comment>
<dbReference type="SMART" id="SM00256">
    <property type="entry name" value="FBOX"/>
    <property type="match status" value="1"/>
</dbReference>
<evidence type="ECO:0000313" key="4">
    <source>
        <dbReference type="EMBL" id="MBA0862186.1"/>
    </source>
</evidence>
<evidence type="ECO:0000256" key="1">
    <source>
        <dbReference type="ARBA" id="ARBA00022737"/>
    </source>
</evidence>